<comment type="caution">
    <text evidence="8">The sequence shown here is derived from an EMBL/GenBank/DDBJ whole genome shotgun (WGS) entry which is preliminary data.</text>
</comment>
<evidence type="ECO:0000256" key="4">
    <source>
        <dbReference type="ARBA" id="ARBA00071664"/>
    </source>
</evidence>
<dbReference type="RefSeq" id="WP_019129215.1">
    <property type="nucleotide sequence ID" value="NZ_CALUIC010000005.1"/>
</dbReference>
<dbReference type="GO" id="GO:0003735">
    <property type="term" value="F:structural constituent of ribosome"/>
    <property type="evidence" value="ECO:0007669"/>
    <property type="project" value="InterPro"/>
</dbReference>
<dbReference type="Gene3D" id="4.10.410.60">
    <property type="match status" value="1"/>
</dbReference>
<feature type="region of interest" description="Disordered" evidence="7">
    <location>
        <begin position="37"/>
        <end position="63"/>
    </location>
</feature>
<evidence type="ECO:0000313" key="9">
    <source>
        <dbReference type="Proteomes" id="UP000196560"/>
    </source>
</evidence>
<dbReference type="InterPro" id="IPR001706">
    <property type="entry name" value="Ribosomal_bL35"/>
</dbReference>
<keyword evidence="9" id="KW-1185">Reference proteome</keyword>
<dbReference type="AlphaFoldDB" id="A0A1Y3U0V6"/>
<dbReference type="Proteomes" id="UP000196560">
    <property type="component" value="Unassembled WGS sequence"/>
</dbReference>
<gene>
    <name evidence="5" type="primary">rpmI</name>
    <name evidence="8" type="ORF">B5G21_07890</name>
</gene>
<dbReference type="InterPro" id="IPR037229">
    <property type="entry name" value="Ribosomal_bL35_sf"/>
</dbReference>
<evidence type="ECO:0000256" key="5">
    <source>
        <dbReference type="HAMAP-Rule" id="MF_00514"/>
    </source>
</evidence>
<dbReference type="FunFam" id="4.10.410.60:FF:000001">
    <property type="entry name" value="50S ribosomal protein L35"/>
    <property type="match status" value="1"/>
</dbReference>
<organism evidence="8 9">
    <name type="scientific">Enorma massiliensis</name>
    <dbReference type="NCBI Taxonomy" id="1472761"/>
    <lineage>
        <taxon>Bacteria</taxon>
        <taxon>Bacillati</taxon>
        <taxon>Actinomycetota</taxon>
        <taxon>Coriobacteriia</taxon>
        <taxon>Coriobacteriales</taxon>
        <taxon>Coriobacteriaceae</taxon>
        <taxon>Enorma</taxon>
    </lineage>
</organism>
<keyword evidence="2 5" id="KW-0689">Ribosomal protein</keyword>
<reference evidence="9" key="1">
    <citation type="submission" date="2017-04" db="EMBL/GenBank/DDBJ databases">
        <title>Function of individual gut microbiota members based on whole genome sequencing of pure cultures obtained from chicken caecum.</title>
        <authorList>
            <person name="Medvecky M."/>
            <person name="Cejkova D."/>
            <person name="Polansky O."/>
            <person name="Karasova D."/>
            <person name="Kubasova T."/>
            <person name="Cizek A."/>
            <person name="Rychlik I."/>
        </authorList>
    </citation>
    <scope>NUCLEOTIDE SEQUENCE [LARGE SCALE GENOMIC DNA]</scope>
    <source>
        <strain evidence="9">An70</strain>
    </source>
</reference>
<comment type="similarity">
    <text evidence="1 5 6">Belongs to the bacterial ribosomal protein bL35 family.</text>
</comment>
<keyword evidence="3 5" id="KW-0687">Ribonucleoprotein</keyword>
<dbReference type="GeneID" id="98654110"/>
<evidence type="ECO:0000256" key="6">
    <source>
        <dbReference type="RuleBase" id="RU000568"/>
    </source>
</evidence>
<dbReference type="eggNOG" id="COG0291">
    <property type="taxonomic scope" value="Bacteria"/>
</dbReference>
<dbReference type="PRINTS" id="PR00064">
    <property type="entry name" value="RIBOSOMALL35"/>
</dbReference>
<dbReference type="NCBIfam" id="TIGR00001">
    <property type="entry name" value="rpmI_bact"/>
    <property type="match status" value="1"/>
</dbReference>
<name>A0A1Y3U0V6_9ACTN</name>
<proteinExistence type="inferred from homology"/>
<feature type="compositionally biased region" description="Basic and acidic residues" evidence="7">
    <location>
        <begin position="44"/>
        <end position="57"/>
    </location>
</feature>
<evidence type="ECO:0000256" key="2">
    <source>
        <dbReference type="ARBA" id="ARBA00022980"/>
    </source>
</evidence>
<protein>
    <recommendedName>
        <fullName evidence="4 5">Large ribosomal subunit protein bL35</fullName>
    </recommendedName>
</protein>
<dbReference type="Pfam" id="PF01632">
    <property type="entry name" value="Ribosomal_L35p"/>
    <property type="match status" value="1"/>
</dbReference>
<dbReference type="PANTHER" id="PTHR33343:SF1">
    <property type="entry name" value="LARGE RIBOSOMAL SUBUNIT PROTEIN BL35M"/>
    <property type="match status" value="1"/>
</dbReference>
<dbReference type="InterPro" id="IPR021137">
    <property type="entry name" value="Ribosomal_bL35-like"/>
</dbReference>
<dbReference type="GO" id="GO:0022625">
    <property type="term" value="C:cytosolic large ribosomal subunit"/>
    <property type="evidence" value="ECO:0007669"/>
    <property type="project" value="TreeGrafter"/>
</dbReference>
<sequence length="63" mass="7223">MPKMKSHSGTKKRFRVTGSGKLMRAKAYKSHILTKKTTKRKRGFRQETEISSADRKTVVSRLA</sequence>
<evidence type="ECO:0000256" key="1">
    <source>
        <dbReference type="ARBA" id="ARBA00006598"/>
    </source>
</evidence>
<evidence type="ECO:0000313" key="8">
    <source>
        <dbReference type="EMBL" id="OUN42371.1"/>
    </source>
</evidence>
<evidence type="ECO:0000256" key="3">
    <source>
        <dbReference type="ARBA" id="ARBA00023274"/>
    </source>
</evidence>
<dbReference type="PANTHER" id="PTHR33343">
    <property type="entry name" value="54S RIBOSOMAL PROTEIN BL35M"/>
    <property type="match status" value="1"/>
</dbReference>
<dbReference type="HAMAP" id="MF_00514">
    <property type="entry name" value="Ribosomal_bL35"/>
    <property type="match status" value="1"/>
</dbReference>
<dbReference type="STRING" id="1118060.GCA_000311845_01951"/>
<dbReference type="GO" id="GO:0006412">
    <property type="term" value="P:translation"/>
    <property type="evidence" value="ECO:0007669"/>
    <property type="project" value="UniProtKB-UniRule"/>
</dbReference>
<evidence type="ECO:0000256" key="7">
    <source>
        <dbReference type="SAM" id="MobiDB-lite"/>
    </source>
</evidence>
<dbReference type="EMBL" id="NFHO01000008">
    <property type="protein sequence ID" value="OUN42371.1"/>
    <property type="molecule type" value="Genomic_DNA"/>
</dbReference>
<dbReference type="SUPFAM" id="SSF143034">
    <property type="entry name" value="L35p-like"/>
    <property type="match status" value="1"/>
</dbReference>
<accession>A0A1Y3U0V6</accession>